<dbReference type="EMBL" id="BAABJE010000005">
    <property type="protein sequence ID" value="GAA4790109.1"/>
    <property type="molecule type" value="Genomic_DNA"/>
</dbReference>
<comment type="caution">
    <text evidence="2">The sequence shown here is derived from an EMBL/GenBank/DDBJ whole genome shotgun (WGS) entry which is preliminary data.</text>
</comment>
<dbReference type="Pfam" id="PF23296">
    <property type="entry name" value="DUF7079"/>
    <property type="match status" value="1"/>
</dbReference>
<organism evidence="2 3">
    <name type="scientific">Lysobacter hankyongensis</name>
    <dbReference type="NCBI Taxonomy" id="1176535"/>
    <lineage>
        <taxon>Bacteria</taxon>
        <taxon>Pseudomonadati</taxon>
        <taxon>Pseudomonadota</taxon>
        <taxon>Gammaproteobacteria</taxon>
        <taxon>Lysobacterales</taxon>
        <taxon>Lysobacteraceae</taxon>
        <taxon>Lysobacter</taxon>
    </lineage>
</organism>
<feature type="domain" description="DUF7079" evidence="1">
    <location>
        <begin position="12"/>
        <end position="113"/>
    </location>
</feature>
<reference evidence="3" key="1">
    <citation type="journal article" date="2019" name="Int. J. Syst. Evol. Microbiol.">
        <title>The Global Catalogue of Microorganisms (GCM) 10K type strain sequencing project: providing services to taxonomists for standard genome sequencing and annotation.</title>
        <authorList>
            <consortium name="The Broad Institute Genomics Platform"/>
            <consortium name="The Broad Institute Genome Sequencing Center for Infectious Disease"/>
            <person name="Wu L."/>
            <person name="Ma J."/>
        </authorList>
    </citation>
    <scope>NUCLEOTIDE SEQUENCE [LARGE SCALE GENOMIC DNA]</scope>
    <source>
        <strain evidence="3">JCM 18204</strain>
    </source>
</reference>
<evidence type="ECO:0000313" key="3">
    <source>
        <dbReference type="Proteomes" id="UP001499959"/>
    </source>
</evidence>
<gene>
    <name evidence="2" type="ORF">GCM10023307_14230</name>
</gene>
<protein>
    <recommendedName>
        <fullName evidence="1">DUF7079 domain-containing protein</fullName>
    </recommendedName>
</protein>
<evidence type="ECO:0000259" key="1">
    <source>
        <dbReference type="Pfam" id="PF23296"/>
    </source>
</evidence>
<proteinExistence type="predicted"/>
<evidence type="ECO:0000313" key="2">
    <source>
        <dbReference type="EMBL" id="GAA4790109.1"/>
    </source>
</evidence>
<dbReference type="InterPro" id="IPR055507">
    <property type="entry name" value="DUF7079"/>
</dbReference>
<name>A0ABP9B422_9GAMM</name>
<accession>A0ABP9B422</accession>
<keyword evidence="3" id="KW-1185">Reference proteome</keyword>
<dbReference type="Proteomes" id="UP001499959">
    <property type="component" value="Unassembled WGS sequence"/>
</dbReference>
<sequence length="127" mass="14649">MPMAVSRGDRDARIPVWIALSELYLDTDVSVFRDAIAETLAASPYSVDDLRDILMDDVHPALHANLMSVAGEWAGFDEAWLIERIETVGRQPRWRRRMSRWFARDIDAQWRALEPMILAARNAEPQR</sequence>